<name>A0A381ZV82_9ZZZZ</name>
<dbReference type="EMBL" id="UINC01022751">
    <property type="protein sequence ID" value="SVA93014.1"/>
    <property type="molecule type" value="Genomic_DNA"/>
</dbReference>
<dbReference type="AlphaFoldDB" id="A0A381ZV82"/>
<gene>
    <name evidence="1" type="ORF">METZ01_LOCUS145868</name>
</gene>
<reference evidence="1" key="1">
    <citation type="submission" date="2018-05" db="EMBL/GenBank/DDBJ databases">
        <authorList>
            <person name="Lanie J.A."/>
            <person name="Ng W.-L."/>
            <person name="Kazmierczak K.M."/>
            <person name="Andrzejewski T.M."/>
            <person name="Davidsen T.M."/>
            <person name="Wayne K.J."/>
            <person name="Tettelin H."/>
            <person name="Glass J.I."/>
            <person name="Rusch D."/>
            <person name="Podicherti R."/>
            <person name="Tsui H.-C.T."/>
            <person name="Winkler M.E."/>
        </authorList>
    </citation>
    <scope>NUCLEOTIDE SEQUENCE</scope>
</reference>
<evidence type="ECO:0000313" key="1">
    <source>
        <dbReference type="EMBL" id="SVA93014.1"/>
    </source>
</evidence>
<accession>A0A381ZV82</accession>
<proteinExistence type="predicted"/>
<sequence>MEKAVFCFLSIDDETVKRQLTLLVFRYYGSRIILFQTIKSSWITAFAEMTQMLFIPGCN</sequence>
<organism evidence="1">
    <name type="scientific">marine metagenome</name>
    <dbReference type="NCBI Taxonomy" id="408172"/>
    <lineage>
        <taxon>unclassified sequences</taxon>
        <taxon>metagenomes</taxon>
        <taxon>ecological metagenomes</taxon>
    </lineage>
</organism>
<protein>
    <submittedName>
        <fullName evidence="1">Uncharacterized protein</fullName>
    </submittedName>
</protein>